<sequence>MAMKESPHLFFSGGASLNQSFLHWSQHRLPAQARQLCSSPKAHLISSSRNSRYVTSVEASEPRLCSPAVMVSYMKDVAKP</sequence>
<organism evidence="1 2">
    <name type="scientific">Brassica cretica</name>
    <name type="common">Mustard</name>
    <dbReference type="NCBI Taxonomy" id="69181"/>
    <lineage>
        <taxon>Eukaryota</taxon>
        <taxon>Viridiplantae</taxon>
        <taxon>Streptophyta</taxon>
        <taxon>Embryophyta</taxon>
        <taxon>Tracheophyta</taxon>
        <taxon>Spermatophyta</taxon>
        <taxon>Magnoliopsida</taxon>
        <taxon>eudicotyledons</taxon>
        <taxon>Gunneridae</taxon>
        <taxon>Pentapetalae</taxon>
        <taxon>rosids</taxon>
        <taxon>malvids</taxon>
        <taxon>Brassicales</taxon>
        <taxon>Brassicaceae</taxon>
        <taxon>Brassiceae</taxon>
        <taxon>Brassica</taxon>
    </lineage>
</organism>
<accession>A0ABQ7D781</accession>
<reference evidence="1 2" key="1">
    <citation type="journal article" date="2020" name="BMC Genomics">
        <title>Intraspecific diversification of the crop wild relative Brassica cretica Lam. using demographic model selection.</title>
        <authorList>
            <person name="Kioukis A."/>
            <person name="Michalopoulou V.A."/>
            <person name="Briers L."/>
            <person name="Pirintsos S."/>
            <person name="Studholme D.J."/>
            <person name="Pavlidis P."/>
            <person name="Sarris P.F."/>
        </authorList>
    </citation>
    <scope>NUCLEOTIDE SEQUENCE [LARGE SCALE GENOMIC DNA]</scope>
    <source>
        <strain evidence="2">cv. PFS-1207/04</strain>
    </source>
</reference>
<protein>
    <submittedName>
        <fullName evidence="1">Uncharacterized protein</fullName>
    </submittedName>
</protein>
<name>A0ABQ7D781_BRACR</name>
<proteinExistence type="predicted"/>
<keyword evidence="2" id="KW-1185">Reference proteome</keyword>
<evidence type="ECO:0000313" key="1">
    <source>
        <dbReference type="EMBL" id="KAF3567384.1"/>
    </source>
</evidence>
<evidence type="ECO:0000313" key="2">
    <source>
        <dbReference type="Proteomes" id="UP000266723"/>
    </source>
</evidence>
<dbReference type="EMBL" id="QGKV02000759">
    <property type="protein sequence ID" value="KAF3567384.1"/>
    <property type="molecule type" value="Genomic_DNA"/>
</dbReference>
<dbReference type="Proteomes" id="UP000266723">
    <property type="component" value="Unassembled WGS sequence"/>
</dbReference>
<gene>
    <name evidence="1" type="ORF">DY000_02011521</name>
</gene>
<comment type="caution">
    <text evidence="1">The sequence shown here is derived from an EMBL/GenBank/DDBJ whole genome shotgun (WGS) entry which is preliminary data.</text>
</comment>